<comment type="subunit">
    <text evidence="2">Monomer.</text>
</comment>
<dbReference type="PANTHER" id="PTHR13204">
    <property type="entry name" value="PTD012 PROTEIN"/>
    <property type="match status" value="1"/>
</dbReference>
<dbReference type="Pfam" id="PF08925">
    <property type="entry name" value="DUF1907"/>
    <property type="match status" value="1"/>
</dbReference>
<keyword evidence="6" id="KW-0539">Nucleus</keyword>
<evidence type="ECO:0000256" key="5">
    <source>
        <dbReference type="ARBA" id="ARBA00022833"/>
    </source>
</evidence>
<dbReference type="SUPFAM" id="SSF117856">
    <property type="entry name" value="AF0104/ALDC/Ptd012-like"/>
    <property type="match status" value="1"/>
</dbReference>
<evidence type="ECO:0000259" key="7">
    <source>
        <dbReference type="SMART" id="SM01168"/>
    </source>
</evidence>
<dbReference type="PANTHER" id="PTHR13204:SF1">
    <property type="entry name" value="ESTER HYDROLASE C11ORF54"/>
    <property type="match status" value="1"/>
</dbReference>
<proteinExistence type="predicted"/>
<keyword evidence="4" id="KW-0378">Hydrolase</keyword>
<dbReference type="GO" id="GO:0005634">
    <property type="term" value="C:nucleus"/>
    <property type="evidence" value="ECO:0007669"/>
    <property type="project" value="UniProtKB-SubCell"/>
</dbReference>
<protein>
    <recommendedName>
        <fullName evidence="7">DUF1907 domain-containing protein</fullName>
    </recommendedName>
</protein>
<dbReference type="InterPro" id="IPR015021">
    <property type="entry name" value="C11orf54_DUF1907"/>
</dbReference>
<gene>
    <name evidence="8" type="ORF">LSP00402_LOCUS1140</name>
</gene>
<reference evidence="8" key="1">
    <citation type="submission" date="2021-01" db="EMBL/GenBank/DDBJ databases">
        <authorList>
            <person name="Corre E."/>
            <person name="Pelletier E."/>
            <person name="Niang G."/>
            <person name="Scheremetjew M."/>
            <person name="Finn R."/>
            <person name="Kale V."/>
            <person name="Holt S."/>
            <person name="Cochrane G."/>
            <person name="Meng A."/>
            <person name="Brown T."/>
            <person name="Cohen L."/>
        </authorList>
    </citation>
    <scope>NUCLEOTIDE SEQUENCE</scope>
    <source>
        <strain evidence="8">CCMP622</strain>
    </source>
</reference>
<evidence type="ECO:0000256" key="4">
    <source>
        <dbReference type="ARBA" id="ARBA00022801"/>
    </source>
</evidence>
<comment type="subcellular location">
    <subcellularLocation>
        <location evidence="1">Nucleus</location>
    </subcellularLocation>
</comment>
<accession>A0A7S2X667</accession>
<name>A0A7S2X667_9EUKA</name>
<dbReference type="GO" id="GO:0008270">
    <property type="term" value="F:zinc ion binding"/>
    <property type="evidence" value="ECO:0007669"/>
    <property type="project" value="TreeGrafter"/>
</dbReference>
<organism evidence="8">
    <name type="scientific">Lotharella oceanica</name>
    <dbReference type="NCBI Taxonomy" id="641309"/>
    <lineage>
        <taxon>Eukaryota</taxon>
        <taxon>Sar</taxon>
        <taxon>Rhizaria</taxon>
        <taxon>Cercozoa</taxon>
        <taxon>Chlorarachniophyceae</taxon>
        <taxon>Lotharella</taxon>
    </lineage>
</organism>
<evidence type="ECO:0000256" key="1">
    <source>
        <dbReference type="ARBA" id="ARBA00004123"/>
    </source>
</evidence>
<dbReference type="AlphaFoldDB" id="A0A7S2X667"/>
<dbReference type="CDD" id="cd17298">
    <property type="entry name" value="DUF1907"/>
    <property type="match status" value="1"/>
</dbReference>
<keyword evidence="5" id="KW-0862">Zinc</keyword>
<sequence length="336" mass="36834">MGCSTSRNADVASAKLYVPELKELATMLQTALKDNFETVETEVTECIDLTKWGCAAPGIGGNCRIIDVGGVPNLLDPKYHKSAIFQLPSVAEQVGLKGAYIYGACAASHLVVGVNAELMPTEHISKKCRCTKYSKVLEDGSHTMEAYDSSEFGLLGNFVACDGKTTPVVKVRVKKRKGEENFVSCMRKGLAKALEESKVNVDGAKSAQIGIGGVFKVVSGKIHGHVMPDFKKTVMIDGPEVEEWLNFYEMGPDLTCLSVFLSGDPAKEKQESKEDFGLDLRLEHTHFFSQSKKEGGHYHFDKTPDDVEYVGYFLPAPVVYRVDNAFARERACQADK</sequence>
<evidence type="ECO:0000256" key="6">
    <source>
        <dbReference type="ARBA" id="ARBA00023242"/>
    </source>
</evidence>
<evidence type="ECO:0000256" key="2">
    <source>
        <dbReference type="ARBA" id="ARBA00011245"/>
    </source>
</evidence>
<evidence type="ECO:0000313" key="8">
    <source>
        <dbReference type="EMBL" id="CAD9746108.1"/>
    </source>
</evidence>
<evidence type="ECO:0000256" key="3">
    <source>
        <dbReference type="ARBA" id="ARBA00022723"/>
    </source>
</evidence>
<dbReference type="EMBL" id="HBHP01001751">
    <property type="protein sequence ID" value="CAD9746108.1"/>
    <property type="molecule type" value="Transcribed_RNA"/>
</dbReference>
<dbReference type="GO" id="GO:0016788">
    <property type="term" value="F:hydrolase activity, acting on ester bonds"/>
    <property type="evidence" value="ECO:0007669"/>
    <property type="project" value="TreeGrafter"/>
</dbReference>
<feature type="domain" description="DUF1907" evidence="7">
    <location>
        <begin position="27"/>
        <end position="322"/>
    </location>
</feature>
<keyword evidence="3" id="KW-0479">Metal-binding</keyword>
<dbReference type="SMART" id="SM01168">
    <property type="entry name" value="DUF1907"/>
    <property type="match status" value="1"/>
</dbReference>